<feature type="domain" description="DUF6590" evidence="2">
    <location>
        <begin position="151"/>
        <end position="306"/>
    </location>
</feature>
<dbReference type="InterPro" id="IPR046497">
    <property type="entry name" value="DUF6590"/>
</dbReference>
<proteinExistence type="predicted"/>
<evidence type="ECO:0000259" key="2">
    <source>
        <dbReference type="Pfam" id="PF20233"/>
    </source>
</evidence>
<dbReference type="PANTHER" id="PTHR35391:SF5">
    <property type="entry name" value="DUF6590 DOMAIN-CONTAINING PROTEIN"/>
    <property type="match status" value="1"/>
</dbReference>
<dbReference type="Proteomes" id="UP000799444">
    <property type="component" value="Unassembled WGS sequence"/>
</dbReference>
<keyword evidence="4" id="KW-1185">Reference proteome</keyword>
<name>A0A9P4QX54_9PLEO</name>
<sequence>MREADSPKGPPGLAERDLATRSETNNYQYAPLDQASTEDIEIPSNRISDIRYSKWTWSGEHKRYYRASFDKNGNLLKYHWSKGDLKSEARLDYYRSQYKKSDPLFHHPNEYSSLTDSFDEGISTKHFSQAVQEAIGGANMRYRRVASHSYSEFFIRGRVFQTLWTEPVDRIVPMDTLGSAPFSSVNSGDTSYSRIRRFVVGSRSIDLVRPSSQCFSISTYQGRGMTKFGIFASDHAIIYTANTEDYLPPQPLEGEPKITKHPIRVVPSNDSTLALASRVNFGRTYHVECNVKLLEIGMVAPEHLHLINAHFLQARRS</sequence>
<organism evidence="3 4">
    <name type="scientific">Polyplosphaeria fusca</name>
    <dbReference type="NCBI Taxonomy" id="682080"/>
    <lineage>
        <taxon>Eukaryota</taxon>
        <taxon>Fungi</taxon>
        <taxon>Dikarya</taxon>
        <taxon>Ascomycota</taxon>
        <taxon>Pezizomycotina</taxon>
        <taxon>Dothideomycetes</taxon>
        <taxon>Pleosporomycetidae</taxon>
        <taxon>Pleosporales</taxon>
        <taxon>Tetraplosphaeriaceae</taxon>
        <taxon>Polyplosphaeria</taxon>
    </lineage>
</organism>
<dbReference type="OrthoDB" id="3559580at2759"/>
<evidence type="ECO:0000313" key="4">
    <source>
        <dbReference type="Proteomes" id="UP000799444"/>
    </source>
</evidence>
<dbReference type="AlphaFoldDB" id="A0A9P4QX54"/>
<dbReference type="PANTHER" id="PTHR35391">
    <property type="entry name" value="C2H2-TYPE DOMAIN-CONTAINING PROTEIN-RELATED"/>
    <property type="match status" value="1"/>
</dbReference>
<dbReference type="Pfam" id="PF20233">
    <property type="entry name" value="DUF6590"/>
    <property type="match status" value="1"/>
</dbReference>
<evidence type="ECO:0000256" key="1">
    <source>
        <dbReference type="SAM" id="MobiDB-lite"/>
    </source>
</evidence>
<comment type="caution">
    <text evidence="3">The sequence shown here is derived from an EMBL/GenBank/DDBJ whole genome shotgun (WGS) entry which is preliminary data.</text>
</comment>
<protein>
    <recommendedName>
        <fullName evidence="2">DUF6590 domain-containing protein</fullName>
    </recommendedName>
</protein>
<accession>A0A9P4QX54</accession>
<dbReference type="EMBL" id="ML996174">
    <property type="protein sequence ID" value="KAF2732581.1"/>
    <property type="molecule type" value="Genomic_DNA"/>
</dbReference>
<evidence type="ECO:0000313" key="3">
    <source>
        <dbReference type="EMBL" id="KAF2732581.1"/>
    </source>
</evidence>
<reference evidence="3" key="1">
    <citation type="journal article" date="2020" name="Stud. Mycol.">
        <title>101 Dothideomycetes genomes: a test case for predicting lifestyles and emergence of pathogens.</title>
        <authorList>
            <person name="Haridas S."/>
            <person name="Albert R."/>
            <person name="Binder M."/>
            <person name="Bloem J."/>
            <person name="Labutti K."/>
            <person name="Salamov A."/>
            <person name="Andreopoulos B."/>
            <person name="Baker S."/>
            <person name="Barry K."/>
            <person name="Bills G."/>
            <person name="Bluhm B."/>
            <person name="Cannon C."/>
            <person name="Castanera R."/>
            <person name="Culley D."/>
            <person name="Daum C."/>
            <person name="Ezra D."/>
            <person name="Gonzalez J."/>
            <person name="Henrissat B."/>
            <person name="Kuo A."/>
            <person name="Liang C."/>
            <person name="Lipzen A."/>
            <person name="Lutzoni F."/>
            <person name="Magnuson J."/>
            <person name="Mondo S."/>
            <person name="Nolan M."/>
            <person name="Ohm R."/>
            <person name="Pangilinan J."/>
            <person name="Park H.-J."/>
            <person name="Ramirez L."/>
            <person name="Alfaro M."/>
            <person name="Sun H."/>
            <person name="Tritt A."/>
            <person name="Yoshinaga Y."/>
            <person name="Zwiers L.-H."/>
            <person name="Turgeon B."/>
            <person name="Goodwin S."/>
            <person name="Spatafora J."/>
            <person name="Crous P."/>
            <person name="Grigoriev I."/>
        </authorList>
    </citation>
    <scope>NUCLEOTIDE SEQUENCE</scope>
    <source>
        <strain evidence="3">CBS 125425</strain>
    </source>
</reference>
<feature type="region of interest" description="Disordered" evidence="1">
    <location>
        <begin position="1"/>
        <end position="24"/>
    </location>
</feature>
<gene>
    <name evidence="3" type="ORF">EJ04DRAFT_496607</name>
</gene>